<dbReference type="SUPFAM" id="SSF88713">
    <property type="entry name" value="Glycoside hydrolase/deacetylase"/>
    <property type="match status" value="1"/>
</dbReference>
<accession>A0A918X430</accession>
<dbReference type="GO" id="GO:0016810">
    <property type="term" value="F:hydrolase activity, acting on carbon-nitrogen (but not peptide) bonds"/>
    <property type="evidence" value="ECO:0007669"/>
    <property type="project" value="InterPro"/>
</dbReference>
<evidence type="ECO:0000313" key="3">
    <source>
        <dbReference type="EMBL" id="GHD10222.1"/>
    </source>
</evidence>
<dbReference type="Gene3D" id="3.20.20.370">
    <property type="entry name" value="Glycoside hydrolase/deacetylase"/>
    <property type="match status" value="1"/>
</dbReference>
<protein>
    <recommendedName>
        <fullName evidence="2">NodB homology domain-containing protein</fullName>
    </recommendedName>
</protein>
<proteinExistence type="predicted"/>
<feature type="compositionally biased region" description="Low complexity" evidence="1">
    <location>
        <begin position="38"/>
        <end position="82"/>
    </location>
</feature>
<dbReference type="InterPro" id="IPR011330">
    <property type="entry name" value="Glyco_hydro/deAcase_b/a-brl"/>
</dbReference>
<dbReference type="Pfam" id="PF01522">
    <property type="entry name" value="Polysacc_deac_1"/>
    <property type="match status" value="1"/>
</dbReference>
<dbReference type="AlphaFoldDB" id="A0A918X430"/>
<dbReference type="CDD" id="cd10917">
    <property type="entry name" value="CE4_NodB_like_6s_7s"/>
    <property type="match status" value="1"/>
</dbReference>
<dbReference type="Proteomes" id="UP000638353">
    <property type="component" value="Unassembled WGS sequence"/>
</dbReference>
<evidence type="ECO:0000259" key="2">
    <source>
        <dbReference type="PROSITE" id="PS51677"/>
    </source>
</evidence>
<sequence>MSPIAPPTDRRTLLRAGTGAALTAALGTACTSPSVRSGTATPAGPADGTGTTPPTRPGPDAGLADGTGTTTPTHPATPSGPDGMTGTGGTPTDAGSTGGAASPYGTNPYGTHPDRTNGTAGPGTPGGSTRTRSAPAPRRFPGHPAQIEHGPRNRPAVALTFHGQGDPAIARTLLAQAERAGARVTVLAVGSWLDEHPAMARRILDGGHDLGNHTQRHLTVSDMTDAEALREITDCAARLRRLTGSIGTWFRPSRTQFATPRIQRLAHRAGYPHVLSYDVDSLDFTSPGATAVTRKVAGEIRNGSVVSLHFGYADTVAALPALLDDLHRRGLRAVTTTELLTP</sequence>
<evidence type="ECO:0000256" key="1">
    <source>
        <dbReference type="SAM" id="MobiDB-lite"/>
    </source>
</evidence>
<name>A0A918X430_9ACTN</name>
<dbReference type="GO" id="GO:0005975">
    <property type="term" value="P:carbohydrate metabolic process"/>
    <property type="evidence" value="ECO:0007669"/>
    <property type="project" value="InterPro"/>
</dbReference>
<organism evidence="3 4">
    <name type="scientific">Streptomyces finlayi</name>
    <dbReference type="NCBI Taxonomy" id="67296"/>
    <lineage>
        <taxon>Bacteria</taxon>
        <taxon>Bacillati</taxon>
        <taxon>Actinomycetota</taxon>
        <taxon>Actinomycetes</taxon>
        <taxon>Kitasatosporales</taxon>
        <taxon>Streptomycetaceae</taxon>
        <taxon>Streptomyces</taxon>
    </lineage>
</organism>
<gene>
    <name evidence="3" type="ORF">GCM10010334_65110</name>
</gene>
<reference evidence="3" key="2">
    <citation type="submission" date="2020-09" db="EMBL/GenBank/DDBJ databases">
        <authorList>
            <person name="Sun Q."/>
            <person name="Ohkuma M."/>
        </authorList>
    </citation>
    <scope>NUCLEOTIDE SEQUENCE</scope>
    <source>
        <strain evidence="3">JCM 4637</strain>
    </source>
</reference>
<dbReference type="InterPro" id="IPR002509">
    <property type="entry name" value="NODB_dom"/>
</dbReference>
<dbReference type="PROSITE" id="PS51677">
    <property type="entry name" value="NODB"/>
    <property type="match status" value="1"/>
</dbReference>
<dbReference type="PROSITE" id="PS51318">
    <property type="entry name" value="TAT"/>
    <property type="match status" value="1"/>
</dbReference>
<dbReference type="PANTHER" id="PTHR10587">
    <property type="entry name" value="GLYCOSYL TRANSFERASE-RELATED"/>
    <property type="match status" value="1"/>
</dbReference>
<reference evidence="3" key="1">
    <citation type="journal article" date="2014" name="Int. J. Syst. Evol. Microbiol.">
        <title>Complete genome sequence of Corynebacterium casei LMG S-19264T (=DSM 44701T), isolated from a smear-ripened cheese.</title>
        <authorList>
            <consortium name="US DOE Joint Genome Institute (JGI-PGF)"/>
            <person name="Walter F."/>
            <person name="Albersmeier A."/>
            <person name="Kalinowski J."/>
            <person name="Ruckert C."/>
        </authorList>
    </citation>
    <scope>NUCLEOTIDE SEQUENCE</scope>
    <source>
        <strain evidence="3">JCM 4637</strain>
    </source>
</reference>
<evidence type="ECO:0000313" key="4">
    <source>
        <dbReference type="Proteomes" id="UP000638353"/>
    </source>
</evidence>
<dbReference type="InterPro" id="IPR006311">
    <property type="entry name" value="TAT_signal"/>
</dbReference>
<dbReference type="EMBL" id="BMVC01000016">
    <property type="protein sequence ID" value="GHD10222.1"/>
    <property type="molecule type" value="Genomic_DNA"/>
</dbReference>
<comment type="caution">
    <text evidence="3">The sequence shown here is derived from an EMBL/GenBank/DDBJ whole genome shotgun (WGS) entry which is preliminary data.</text>
</comment>
<dbReference type="InterPro" id="IPR050248">
    <property type="entry name" value="Polysacc_deacetylase_ArnD"/>
</dbReference>
<feature type="compositionally biased region" description="Low complexity" evidence="1">
    <location>
        <begin position="90"/>
        <end position="102"/>
    </location>
</feature>
<feature type="domain" description="NodB homology" evidence="2">
    <location>
        <begin position="155"/>
        <end position="334"/>
    </location>
</feature>
<feature type="region of interest" description="Disordered" evidence="1">
    <location>
        <begin position="28"/>
        <end position="152"/>
    </location>
</feature>